<dbReference type="PANTHER" id="PTHR12305">
    <property type="entry name" value="PHOSPHATASE WITH HOMOLOGY TO TENSIN"/>
    <property type="match status" value="1"/>
</dbReference>
<accession>A0A5C3EEU4</accession>
<dbReference type="EC" id="3.1.3.67" evidence="1"/>
<feature type="domain" description="Phosphatase tensin-type" evidence="5">
    <location>
        <begin position="16"/>
        <end position="445"/>
    </location>
</feature>
<dbReference type="GO" id="GO:0005634">
    <property type="term" value="C:nucleus"/>
    <property type="evidence" value="ECO:0007669"/>
    <property type="project" value="TreeGrafter"/>
</dbReference>
<feature type="compositionally biased region" description="Polar residues" evidence="3">
    <location>
        <begin position="211"/>
        <end position="220"/>
    </location>
</feature>
<dbReference type="InterPro" id="IPR051281">
    <property type="entry name" value="Dual-spec_lipid-protein_phosph"/>
</dbReference>
<dbReference type="GO" id="GO:0046856">
    <property type="term" value="P:phosphatidylinositol dephosphorylation"/>
    <property type="evidence" value="ECO:0007669"/>
    <property type="project" value="TreeGrafter"/>
</dbReference>
<dbReference type="GO" id="GO:0004725">
    <property type="term" value="F:protein tyrosine phosphatase activity"/>
    <property type="evidence" value="ECO:0007669"/>
    <property type="project" value="TreeGrafter"/>
</dbReference>
<protein>
    <recommendedName>
        <fullName evidence="1">phosphatidylinositol-3,4,5-trisphosphate 3-phosphatase</fullName>
        <ecNumber evidence="1">3.1.3.67</ecNumber>
    </recommendedName>
</protein>
<feature type="region of interest" description="Disordered" evidence="3">
    <location>
        <begin position="630"/>
        <end position="755"/>
    </location>
</feature>
<dbReference type="InterPro" id="IPR029021">
    <property type="entry name" value="Prot-tyrosine_phosphatase-like"/>
</dbReference>
<dbReference type="Proteomes" id="UP000324022">
    <property type="component" value="Unassembled WGS sequence"/>
</dbReference>
<gene>
    <name evidence="6" type="ORF">UTRI_04527_B</name>
</gene>
<dbReference type="SMART" id="SM01301">
    <property type="entry name" value="PTPlike_phytase"/>
    <property type="match status" value="1"/>
</dbReference>
<dbReference type="InterPro" id="IPR000387">
    <property type="entry name" value="Tyr_Pase_dom"/>
</dbReference>
<dbReference type="PANTHER" id="PTHR12305:SF81">
    <property type="entry name" value="PHOSPHATIDYLINOSITOL 3,4,5-TRISPHOSPHATE 3-PHOSPHATASE AND DUAL-SPECIFICITY PROTEIN PHOSPHATASE PTEN"/>
    <property type="match status" value="1"/>
</dbReference>
<reference evidence="6 7" key="1">
    <citation type="submission" date="2018-03" db="EMBL/GenBank/DDBJ databases">
        <authorList>
            <person name="Guldener U."/>
        </authorList>
    </citation>
    <scope>NUCLEOTIDE SEQUENCE [LARGE SCALE GENOMIC DNA]</scope>
    <source>
        <strain evidence="6 7">NBRC100155</strain>
    </source>
</reference>
<dbReference type="GO" id="GO:0043491">
    <property type="term" value="P:phosphatidylinositol 3-kinase/protein kinase B signal transduction"/>
    <property type="evidence" value="ECO:0007669"/>
    <property type="project" value="TreeGrafter"/>
</dbReference>
<evidence type="ECO:0000313" key="6">
    <source>
        <dbReference type="EMBL" id="SPO28136.1"/>
    </source>
</evidence>
<evidence type="ECO:0000256" key="3">
    <source>
        <dbReference type="SAM" id="MobiDB-lite"/>
    </source>
</evidence>
<dbReference type="PROSITE" id="PS51181">
    <property type="entry name" value="PPASE_TENSIN"/>
    <property type="match status" value="1"/>
</dbReference>
<evidence type="ECO:0000256" key="1">
    <source>
        <dbReference type="ARBA" id="ARBA00013015"/>
    </source>
</evidence>
<dbReference type="EMBL" id="OOIN01000021">
    <property type="protein sequence ID" value="SPO28136.1"/>
    <property type="molecule type" value="Genomic_DNA"/>
</dbReference>
<feature type="domain" description="Tyrosine specific protein phosphatases" evidence="4">
    <location>
        <begin position="106"/>
        <end position="165"/>
    </location>
</feature>
<feature type="region of interest" description="Disordered" evidence="3">
    <location>
        <begin position="179"/>
        <end position="261"/>
    </location>
</feature>
<feature type="region of interest" description="Disordered" evidence="3">
    <location>
        <begin position="370"/>
        <end position="425"/>
    </location>
</feature>
<dbReference type="PROSITE" id="PS00383">
    <property type="entry name" value="TYR_PHOSPHATASE_1"/>
    <property type="match status" value="1"/>
</dbReference>
<dbReference type="PROSITE" id="PS50056">
    <property type="entry name" value="TYR_PHOSPHATASE_2"/>
    <property type="match status" value="1"/>
</dbReference>
<dbReference type="GO" id="GO:0051896">
    <property type="term" value="P:regulation of phosphatidylinositol 3-kinase/protein kinase B signal transduction"/>
    <property type="evidence" value="ECO:0007669"/>
    <property type="project" value="TreeGrafter"/>
</dbReference>
<feature type="compositionally biased region" description="Low complexity" evidence="3">
    <location>
        <begin position="185"/>
        <end position="200"/>
    </location>
</feature>
<dbReference type="SUPFAM" id="SSF52799">
    <property type="entry name" value="(Phosphotyrosine protein) phosphatases II"/>
    <property type="match status" value="1"/>
</dbReference>
<evidence type="ECO:0000313" key="7">
    <source>
        <dbReference type="Proteomes" id="UP000324022"/>
    </source>
</evidence>
<keyword evidence="2" id="KW-0378">Hydrolase</keyword>
<dbReference type="InterPro" id="IPR016130">
    <property type="entry name" value="Tyr_Pase_AS"/>
</dbReference>
<dbReference type="GO" id="GO:0042995">
    <property type="term" value="C:cell projection"/>
    <property type="evidence" value="ECO:0007669"/>
    <property type="project" value="TreeGrafter"/>
</dbReference>
<feature type="compositionally biased region" description="Low complexity" evidence="3">
    <location>
        <begin position="642"/>
        <end position="667"/>
    </location>
</feature>
<dbReference type="AlphaFoldDB" id="A0A5C3EEU4"/>
<feature type="region of interest" description="Disordered" evidence="3">
    <location>
        <begin position="292"/>
        <end position="320"/>
    </location>
</feature>
<dbReference type="InterPro" id="IPR057023">
    <property type="entry name" value="PTP-SAK"/>
</dbReference>
<keyword evidence="7" id="KW-1185">Reference proteome</keyword>
<dbReference type="GO" id="GO:0005886">
    <property type="term" value="C:plasma membrane"/>
    <property type="evidence" value="ECO:0007669"/>
    <property type="project" value="TreeGrafter"/>
</dbReference>
<dbReference type="GO" id="GO:0005829">
    <property type="term" value="C:cytosol"/>
    <property type="evidence" value="ECO:0007669"/>
    <property type="project" value="TreeGrafter"/>
</dbReference>
<name>A0A5C3EEU4_9BASI</name>
<organism evidence="6 7">
    <name type="scientific">Ustilago trichophora</name>
    <dbReference type="NCBI Taxonomy" id="86804"/>
    <lineage>
        <taxon>Eukaryota</taxon>
        <taxon>Fungi</taxon>
        <taxon>Dikarya</taxon>
        <taxon>Basidiomycota</taxon>
        <taxon>Ustilaginomycotina</taxon>
        <taxon>Ustilaginomycetes</taxon>
        <taxon>Ustilaginales</taxon>
        <taxon>Ustilaginaceae</taxon>
        <taxon>Ustilago</taxon>
    </lineage>
</organism>
<dbReference type="Gene3D" id="3.90.190.10">
    <property type="entry name" value="Protein tyrosine phosphatase superfamily"/>
    <property type="match status" value="1"/>
</dbReference>
<dbReference type="InterPro" id="IPR029023">
    <property type="entry name" value="Tensin_phosphatase"/>
</dbReference>
<feature type="compositionally biased region" description="Low complexity" evidence="3">
    <location>
        <begin position="223"/>
        <end position="237"/>
    </location>
</feature>
<dbReference type="GO" id="GO:0048870">
    <property type="term" value="P:cell motility"/>
    <property type="evidence" value="ECO:0007669"/>
    <property type="project" value="TreeGrafter"/>
</dbReference>
<evidence type="ECO:0000256" key="2">
    <source>
        <dbReference type="ARBA" id="ARBA00022801"/>
    </source>
</evidence>
<dbReference type="GO" id="GO:0016314">
    <property type="term" value="F:phosphatidylinositol-3,4,5-trisphosphate 3-phosphatase activity"/>
    <property type="evidence" value="ECO:0007669"/>
    <property type="project" value="UniProtKB-EC"/>
</dbReference>
<sequence>MASIARRIVSGQKARFKDPLLDLDLDLTYVTDHIIIMGFPASGVQSLYRNKRSDVRRFLDKRHDDLYRVYNFCPVTENSYDADEFYGRVSRFPFPDHHVPPLSLIPLFVADITEYLESDPDATAVIHCKAGKGRSGTMTCCYLVSLPYLPTAPTSIKNYSKMQRPPNQSVTPPLATIASADDRQQQQQQPSIQTQQHTLQPLDEQAPQPPARSSSMTLQLPRSAAWANANASSTDASYVPPSASGTLRRRPSLAPEQSIIRNDDHDPEVEIQQISQRLQTIFDLHTERRMKPQPKTVGRQRARSNAAGLRPSAHSTGAMPSAAASTVSLRALGAGPAGRSCDALHMSAHSANDFSNMSLHSRYATHSRASTSMSQNFDPRYSQDVSTSMVDTSSNYPGIQDHDDDSVAVNQNTEDHSDTKKPKMGVSIPSQRRWVGYWTRILSGRDARLSMTSTVRQPRRQIRITRISVERRDASHTKSSQGWLERLVPHSDSLSVQLVRYQDTLVDRLESWERHARRRAKAFGQHDPSGLAGDLDAEQQQQKQYLKTLRRKASDLHCWDGNKFGEEHETKIGNWGVCVNAEAERARAFDWRDDQPQLKYFALLPESQPRVAMDGDTDGKGKEKMWKYTFEPQEESGKGRHSSTSSADSGYYSSGGPSPSEGAAGATWNNSNGAPEARNNHLAPPATHTAIDASKPTQEGPLRRITRKASGIFSRPSASDLARKPSPEEITPPSSTAYLPNTATHSSSSSSSTSPPLFVGQVLDADREVCVKVLVGRTGSKHAKLPDIASAGWCWFIPSFEDPDAGVAGMARVGARTKIRFDKDEIDFRKEPLGLVAVEVEWEWVSVGVDEEEESLSDDGPY</sequence>
<dbReference type="OrthoDB" id="5632at2759"/>
<evidence type="ECO:0000259" key="4">
    <source>
        <dbReference type="PROSITE" id="PS50056"/>
    </source>
</evidence>
<feature type="compositionally biased region" description="Polar residues" evidence="3">
    <location>
        <begin position="370"/>
        <end position="397"/>
    </location>
</feature>
<dbReference type="Pfam" id="PF22784">
    <property type="entry name" value="PTP-SAK"/>
    <property type="match status" value="1"/>
</dbReference>
<proteinExistence type="predicted"/>
<evidence type="ECO:0000259" key="5">
    <source>
        <dbReference type="PROSITE" id="PS51181"/>
    </source>
</evidence>